<dbReference type="PROSITE" id="PS50026">
    <property type="entry name" value="EGF_3"/>
    <property type="match status" value="1"/>
</dbReference>
<evidence type="ECO:0000259" key="2">
    <source>
        <dbReference type="PROSITE" id="PS50026"/>
    </source>
</evidence>
<feature type="disulfide bond" evidence="1">
    <location>
        <begin position="179"/>
        <end position="189"/>
    </location>
</feature>
<gene>
    <name evidence="3" type="ORF">MNOR_LOCUS36033</name>
</gene>
<sequence>TDTVDIGKWGTPQHCKEGSFANAFQIKVDSYNPVLVLADDTGVTAVRLFCNNGGQLTSLQGPDGSYKGKKTCHNGYLKSFRLRAIKKSDGIIDNVGETIDDNLGATDLHMQCSNDNHVLQGGGLDYGHYRQWKTCPLGWSISGIQTRIDNRWAPLNDHHGLTDVRFWCTELPKSNKAECTIQCMNGGSCTAPDHCTCPGGYTGGYCENCQYWRQVTTQHT</sequence>
<keyword evidence="1" id="KW-0245">EGF-like domain</keyword>
<feature type="domain" description="EGF-like" evidence="2">
    <location>
        <begin position="175"/>
        <end position="207"/>
    </location>
</feature>
<dbReference type="InterPro" id="IPR005515">
    <property type="entry name" value="VOMI"/>
</dbReference>
<dbReference type="Gene3D" id="2.10.25.10">
    <property type="entry name" value="Laminin"/>
    <property type="match status" value="1"/>
</dbReference>
<dbReference type="Pfam" id="PF03762">
    <property type="entry name" value="VOMI"/>
    <property type="match status" value="1"/>
</dbReference>
<protein>
    <recommendedName>
        <fullName evidence="2">EGF-like domain-containing protein</fullName>
    </recommendedName>
</protein>
<comment type="caution">
    <text evidence="1">Lacks conserved residue(s) required for the propagation of feature annotation.</text>
</comment>
<feature type="non-terminal residue" evidence="3">
    <location>
        <position position="1"/>
    </location>
</feature>
<dbReference type="Gene3D" id="2.100.10.20">
    <property type="entry name" value="Vitelline membrane outer layer protein I (VOMI)"/>
    <property type="match status" value="1"/>
</dbReference>
<dbReference type="InterPro" id="IPR036706">
    <property type="entry name" value="VOMI_sf"/>
</dbReference>
<proteinExistence type="predicted"/>
<dbReference type="PANTHER" id="PTHR18841">
    <property type="entry name" value="VITELLINE MEMBRANE OUTER LAYER PROTEIN I-RELATED"/>
    <property type="match status" value="1"/>
</dbReference>
<dbReference type="PROSITE" id="PS00022">
    <property type="entry name" value="EGF_1"/>
    <property type="match status" value="1"/>
</dbReference>
<evidence type="ECO:0000256" key="1">
    <source>
        <dbReference type="PROSITE-ProRule" id="PRU00076"/>
    </source>
</evidence>
<dbReference type="SUPFAM" id="SSF51092">
    <property type="entry name" value="Vitelline membrane outer protein-I (VMO-I)"/>
    <property type="match status" value="1"/>
</dbReference>
<name>A0AAV2SF96_MEGNR</name>
<dbReference type="GO" id="GO:0005615">
    <property type="term" value="C:extracellular space"/>
    <property type="evidence" value="ECO:0007669"/>
    <property type="project" value="TreeGrafter"/>
</dbReference>
<dbReference type="EMBL" id="CAXKWB010063117">
    <property type="protein sequence ID" value="CAL4186210.1"/>
    <property type="molecule type" value="Genomic_DNA"/>
</dbReference>
<reference evidence="3 4" key="1">
    <citation type="submission" date="2024-05" db="EMBL/GenBank/DDBJ databases">
        <authorList>
            <person name="Wallberg A."/>
        </authorList>
    </citation>
    <scope>NUCLEOTIDE SEQUENCE [LARGE SCALE GENOMIC DNA]</scope>
</reference>
<keyword evidence="4" id="KW-1185">Reference proteome</keyword>
<dbReference type="AlphaFoldDB" id="A0AAV2SF96"/>
<feature type="disulfide bond" evidence="1">
    <location>
        <begin position="197"/>
        <end position="206"/>
    </location>
</feature>
<accession>A0AAV2SF96</accession>
<dbReference type="Proteomes" id="UP001497623">
    <property type="component" value="Unassembled WGS sequence"/>
</dbReference>
<organism evidence="3 4">
    <name type="scientific">Meganyctiphanes norvegica</name>
    <name type="common">Northern krill</name>
    <name type="synonym">Thysanopoda norvegica</name>
    <dbReference type="NCBI Taxonomy" id="48144"/>
    <lineage>
        <taxon>Eukaryota</taxon>
        <taxon>Metazoa</taxon>
        <taxon>Ecdysozoa</taxon>
        <taxon>Arthropoda</taxon>
        <taxon>Crustacea</taxon>
        <taxon>Multicrustacea</taxon>
        <taxon>Malacostraca</taxon>
        <taxon>Eumalacostraca</taxon>
        <taxon>Eucarida</taxon>
        <taxon>Euphausiacea</taxon>
        <taxon>Euphausiidae</taxon>
        <taxon>Meganyctiphanes</taxon>
    </lineage>
</organism>
<comment type="caution">
    <text evidence="3">The sequence shown here is derived from an EMBL/GenBank/DDBJ whole genome shotgun (WGS) entry which is preliminary data.</text>
</comment>
<dbReference type="InterPro" id="IPR000742">
    <property type="entry name" value="EGF"/>
</dbReference>
<keyword evidence="1" id="KW-1015">Disulfide bond</keyword>
<dbReference type="PANTHER" id="PTHR18841:SF0">
    <property type="entry name" value="VITELLINE MEMBRANE OUTER LAYER 1 HOMOLOG A-RELATED"/>
    <property type="match status" value="1"/>
</dbReference>
<evidence type="ECO:0000313" key="4">
    <source>
        <dbReference type="Proteomes" id="UP001497623"/>
    </source>
</evidence>
<evidence type="ECO:0000313" key="3">
    <source>
        <dbReference type="EMBL" id="CAL4186210.1"/>
    </source>
</evidence>
<feature type="non-terminal residue" evidence="3">
    <location>
        <position position="220"/>
    </location>
</feature>